<dbReference type="EMBL" id="CAJVQB010013416">
    <property type="protein sequence ID" value="CAG8762020.1"/>
    <property type="molecule type" value="Genomic_DNA"/>
</dbReference>
<dbReference type="Pfam" id="PF05699">
    <property type="entry name" value="Dimer_Tnp_hAT"/>
    <property type="match status" value="1"/>
</dbReference>
<dbReference type="PANTHER" id="PTHR23272:SF161">
    <property type="entry name" value="ZINC FINGER BED DOMAIN-CONTAINING PROTEIN RICESLEEPER 1-LIKE"/>
    <property type="match status" value="1"/>
</dbReference>
<accession>A0ABN7VDY7</accession>
<dbReference type="InterPro" id="IPR008906">
    <property type="entry name" value="HATC_C_dom"/>
</dbReference>
<name>A0ABN7VDY7_GIGMA</name>
<feature type="non-terminal residue" evidence="2">
    <location>
        <position position="222"/>
    </location>
</feature>
<proteinExistence type="predicted"/>
<evidence type="ECO:0000313" key="3">
    <source>
        <dbReference type="Proteomes" id="UP000789901"/>
    </source>
</evidence>
<organism evidence="2 3">
    <name type="scientific">Gigaspora margarita</name>
    <dbReference type="NCBI Taxonomy" id="4874"/>
    <lineage>
        <taxon>Eukaryota</taxon>
        <taxon>Fungi</taxon>
        <taxon>Fungi incertae sedis</taxon>
        <taxon>Mucoromycota</taxon>
        <taxon>Glomeromycotina</taxon>
        <taxon>Glomeromycetes</taxon>
        <taxon>Diversisporales</taxon>
        <taxon>Gigasporaceae</taxon>
        <taxon>Gigaspora</taxon>
    </lineage>
</organism>
<evidence type="ECO:0000259" key="1">
    <source>
        <dbReference type="Pfam" id="PF05699"/>
    </source>
</evidence>
<reference evidence="2 3" key="1">
    <citation type="submission" date="2021-06" db="EMBL/GenBank/DDBJ databases">
        <authorList>
            <person name="Kallberg Y."/>
            <person name="Tangrot J."/>
            <person name="Rosling A."/>
        </authorList>
    </citation>
    <scope>NUCLEOTIDE SEQUENCE [LARGE SCALE GENOMIC DNA]</scope>
    <source>
        <strain evidence="2 3">120-4 pot B 10/14</strain>
    </source>
</reference>
<sequence>MNSEQDSDYETNISLPSLALEVNTSSPSSISETNTISTESTLTSKTNIISSNKPSPLWQFFTFNPNKPNNPICEKSINKIREVFNQYIITPNNITNVSSNKVNDDIITTRNYFHGLKRQRHESNFKINQETADELERYLALPCDEHVTPLLWWQAHGKEFPTLACMARDYLSIQASSVACEQAFSIAANTISQTRNRLNPETSRALLCSKNWIENEVAVNKI</sequence>
<protein>
    <submittedName>
        <fullName evidence="2">32500_t:CDS:1</fullName>
    </submittedName>
</protein>
<gene>
    <name evidence="2" type="ORF">GMARGA_LOCUS17587</name>
</gene>
<dbReference type="InterPro" id="IPR012337">
    <property type="entry name" value="RNaseH-like_sf"/>
</dbReference>
<feature type="domain" description="HAT C-terminal dimerisation" evidence="1">
    <location>
        <begin position="134"/>
        <end position="213"/>
    </location>
</feature>
<keyword evidence="3" id="KW-1185">Reference proteome</keyword>
<evidence type="ECO:0000313" key="2">
    <source>
        <dbReference type="EMBL" id="CAG8762020.1"/>
    </source>
</evidence>
<dbReference type="PANTHER" id="PTHR23272">
    <property type="entry name" value="BED FINGER-RELATED"/>
    <property type="match status" value="1"/>
</dbReference>
<dbReference type="Proteomes" id="UP000789901">
    <property type="component" value="Unassembled WGS sequence"/>
</dbReference>
<dbReference type="SUPFAM" id="SSF53098">
    <property type="entry name" value="Ribonuclease H-like"/>
    <property type="match status" value="1"/>
</dbReference>
<comment type="caution">
    <text evidence="2">The sequence shown here is derived from an EMBL/GenBank/DDBJ whole genome shotgun (WGS) entry which is preliminary data.</text>
</comment>